<protein>
    <submittedName>
        <fullName evidence="1">NUDIX hydrolase</fullName>
    </submittedName>
</protein>
<accession>A0A2W2B6K8</accession>
<evidence type="ECO:0000313" key="1">
    <source>
        <dbReference type="EMBL" id="PZF75944.1"/>
    </source>
</evidence>
<sequence length="230" mass="24798">MIRVEPVTSLDLRCSGGGWRFEHTHREAIARHWDGVIAANPRLWNGRTLICTGAEVKAGVFRAELAEIDYASFVAWRDWGGPDATVVNCFGVPAVVSADGALLLGVMSGTTLNAGKAYPPSGSLEPRDVRPDGSVDLLGNMRTELLEETGLDLDEAAPGPWVAIFEGPRLAVVQRFDFPLSFAEIARRFAAHAAADPHAELAAVEALRHRSEIDARMPGFVAGLAQFLEL</sequence>
<dbReference type="RefSeq" id="WP_111199328.1">
    <property type="nucleotide sequence ID" value="NZ_QKVK01000007.1"/>
</dbReference>
<reference evidence="2" key="1">
    <citation type="submission" date="2018-06" db="EMBL/GenBank/DDBJ databases">
        <title>Aestuariibacter litoralis strain KCTC 52945T.</title>
        <authorList>
            <person name="Li X."/>
            <person name="Salam N."/>
            <person name="Li J.-L."/>
            <person name="Chen Y.-M."/>
            <person name="Yang Z.-W."/>
            <person name="Zhang L.-Y."/>
            <person name="Han M.-X."/>
            <person name="Xiao M."/>
            <person name="Li W.-J."/>
        </authorList>
    </citation>
    <scope>NUCLEOTIDE SEQUENCE [LARGE SCALE GENOMIC DNA]</scope>
    <source>
        <strain evidence="2">KCTC 52945</strain>
    </source>
</reference>
<evidence type="ECO:0000313" key="2">
    <source>
        <dbReference type="Proteomes" id="UP000248795"/>
    </source>
</evidence>
<gene>
    <name evidence="1" type="ORF">DK847_14920</name>
</gene>
<dbReference type="AlphaFoldDB" id="A0A2W2B6K8"/>
<keyword evidence="1" id="KW-0378">Hydrolase</keyword>
<dbReference type="Proteomes" id="UP000248795">
    <property type="component" value="Unassembled WGS sequence"/>
</dbReference>
<keyword evidence="2" id="KW-1185">Reference proteome</keyword>
<comment type="caution">
    <text evidence="1">The sequence shown here is derived from an EMBL/GenBank/DDBJ whole genome shotgun (WGS) entry which is preliminary data.</text>
</comment>
<dbReference type="EMBL" id="QKVK01000007">
    <property type="protein sequence ID" value="PZF75944.1"/>
    <property type="molecule type" value="Genomic_DNA"/>
</dbReference>
<dbReference type="GO" id="GO:0016787">
    <property type="term" value="F:hydrolase activity"/>
    <property type="evidence" value="ECO:0007669"/>
    <property type="project" value="UniProtKB-KW"/>
</dbReference>
<name>A0A2W2B6K8_9HYPH</name>
<proteinExistence type="predicted"/>
<organism evidence="1 2">
    <name type="scientific">Aestuariivirga litoralis</name>
    <dbReference type="NCBI Taxonomy" id="2650924"/>
    <lineage>
        <taxon>Bacteria</taxon>
        <taxon>Pseudomonadati</taxon>
        <taxon>Pseudomonadota</taxon>
        <taxon>Alphaproteobacteria</taxon>
        <taxon>Hyphomicrobiales</taxon>
        <taxon>Aestuariivirgaceae</taxon>
        <taxon>Aestuariivirga</taxon>
    </lineage>
</organism>